<gene>
    <name evidence="2" type="ORF">METZ01_LOCUS137736</name>
</gene>
<dbReference type="EMBL" id="UINC01020148">
    <property type="protein sequence ID" value="SVA84882.1"/>
    <property type="molecule type" value="Genomic_DNA"/>
</dbReference>
<feature type="non-terminal residue" evidence="2">
    <location>
        <position position="1"/>
    </location>
</feature>
<reference evidence="2" key="1">
    <citation type="submission" date="2018-05" db="EMBL/GenBank/DDBJ databases">
        <authorList>
            <person name="Lanie J.A."/>
            <person name="Ng W.-L."/>
            <person name="Kazmierczak K.M."/>
            <person name="Andrzejewski T.M."/>
            <person name="Davidsen T.M."/>
            <person name="Wayne K.J."/>
            <person name="Tettelin H."/>
            <person name="Glass J.I."/>
            <person name="Rusch D."/>
            <person name="Podicherti R."/>
            <person name="Tsui H.-C.T."/>
            <person name="Winkler M.E."/>
        </authorList>
    </citation>
    <scope>NUCLEOTIDE SEQUENCE</scope>
</reference>
<accession>A0A381Z7L7</accession>
<proteinExistence type="predicted"/>
<dbReference type="AlphaFoldDB" id="A0A381Z7L7"/>
<evidence type="ECO:0000313" key="2">
    <source>
        <dbReference type="EMBL" id="SVA84882.1"/>
    </source>
</evidence>
<evidence type="ECO:0000256" key="1">
    <source>
        <dbReference type="SAM" id="MobiDB-lite"/>
    </source>
</evidence>
<protein>
    <submittedName>
        <fullName evidence="2">Uncharacterized protein</fullName>
    </submittedName>
</protein>
<sequence>VPRKQLADSGIHPLEVSPQRVRYQSDPFVHNRHRLENPSESLNLHR</sequence>
<organism evidence="2">
    <name type="scientific">marine metagenome</name>
    <dbReference type="NCBI Taxonomy" id="408172"/>
    <lineage>
        <taxon>unclassified sequences</taxon>
        <taxon>metagenomes</taxon>
        <taxon>ecological metagenomes</taxon>
    </lineage>
</organism>
<name>A0A381Z7L7_9ZZZZ</name>
<feature type="region of interest" description="Disordered" evidence="1">
    <location>
        <begin position="1"/>
        <end position="46"/>
    </location>
</feature>